<accession>A0A0C2MRK9</accession>
<keyword evidence="2" id="KW-1185">Reference proteome</keyword>
<protein>
    <recommendedName>
        <fullName evidence="3">Vacuolar protein sorting/targeting protein 10</fullName>
    </recommendedName>
</protein>
<dbReference type="OrthoDB" id="5949766at2759"/>
<dbReference type="Proteomes" id="UP000031668">
    <property type="component" value="Unassembled WGS sequence"/>
</dbReference>
<comment type="caution">
    <text evidence="1">The sequence shown here is derived from an EMBL/GenBank/DDBJ whole genome shotgun (WGS) entry which is preliminary data.</text>
</comment>
<gene>
    <name evidence="1" type="ORF">RF11_08353</name>
</gene>
<evidence type="ECO:0000313" key="2">
    <source>
        <dbReference type="Proteomes" id="UP000031668"/>
    </source>
</evidence>
<evidence type="ECO:0008006" key="3">
    <source>
        <dbReference type="Google" id="ProtNLM"/>
    </source>
</evidence>
<dbReference type="AlphaFoldDB" id="A0A0C2MRK9"/>
<dbReference type="InterPro" id="IPR036278">
    <property type="entry name" value="Sialidase_sf"/>
</dbReference>
<name>A0A0C2MRK9_THEKT</name>
<sequence>MIRFSTTEIDKSSSNDRVHVSKVFFTYYQDKVQSTTELSTTDGGKTIHRWTPKIDGQPTYVEKIFTIKNILFGITGLSREFFYADTNFNIFSVQKLERNESVFPSDFRPSYIYKLVSISSQSFENTDQLRIINLDKSTDNLMTVIDARDSGYKFDSTLIKKYKEGFFSHGNLYFLAWNRELQLCLCTTNHEDKLIPLVCDIHLYNEHTGKCSFIVHPHLYGVIFANLNINHTKVRSFVSFDNGKYFKPLEFIKKSPNGDNLTTSVEFDLTCTSDYIRNHFPRKEIVQFYATYHVGSISGRHIFVSYNGGKNWMKQDSRIAKLMILDGSLRLAVEKNIGYIWYSYERNNSHFIRIGFKYIIDIIQLKSTNHLASDDYETWYVPRFYGECFQGNIVSYLKKKPFAKCHDRRTSVLPTIESCPCSILDLHW</sequence>
<evidence type="ECO:0000313" key="1">
    <source>
        <dbReference type="EMBL" id="KII64387.1"/>
    </source>
</evidence>
<proteinExistence type="predicted"/>
<reference evidence="1 2" key="1">
    <citation type="journal article" date="2014" name="Genome Biol. Evol.">
        <title>The genome of the myxosporean Thelohanellus kitauei shows adaptations to nutrient acquisition within its fish host.</title>
        <authorList>
            <person name="Yang Y."/>
            <person name="Xiong J."/>
            <person name="Zhou Z."/>
            <person name="Huo F."/>
            <person name="Miao W."/>
            <person name="Ran C."/>
            <person name="Liu Y."/>
            <person name="Zhang J."/>
            <person name="Feng J."/>
            <person name="Wang M."/>
            <person name="Wang M."/>
            <person name="Wang L."/>
            <person name="Yao B."/>
        </authorList>
    </citation>
    <scope>NUCLEOTIDE SEQUENCE [LARGE SCALE GENOMIC DNA]</scope>
    <source>
        <strain evidence="1">Wuqing</strain>
    </source>
</reference>
<dbReference type="SUPFAM" id="SSF50939">
    <property type="entry name" value="Sialidases"/>
    <property type="match status" value="1"/>
</dbReference>
<dbReference type="EMBL" id="JWZT01004318">
    <property type="protein sequence ID" value="KII64387.1"/>
    <property type="molecule type" value="Genomic_DNA"/>
</dbReference>
<organism evidence="1 2">
    <name type="scientific">Thelohanellus kitauei</name>
    <name type="common">Myxosporean</name>
    <dbReference type="NCBI Taxonomy" id="669202"/>
    <lineage>
        <taxon>Eukaryota</taxon>
        <taxon>Metazoa</taxon>
        <taxon>Cnidaria</taxon>
        <taxon>Myxozoa</taxon>
        <taxon>Myxosporea</taxon>
        <taxon>Bivalvulida</taxon>
        <taxon>Platysporina</taxon>
        <taxon>Myxobolidae</taxon>
        <taxon>Thelohanellus</taxon>
    </lineage>
</organism>